<dbReference type="EMBL" id="BMAO01037541">
    <property type="protein sequence ID" value="GFR18494.1"/>
    <property type="molecule type" value="Genomic_DNA"/>
</dbReference>
<proteinExistence type="predicted"/>
<comment type="caution">
    <text evidence="1">The sequence shown here is derived from an EMBL/GenBank/DDBJ whole genome shotgun (WGS) entry which is preliminary data.</text>
</comment>
<gene>
    <name evidence="1" type="primary">NCL1_51934</name>
    <name evidence="1" type="ORF">TNCT_584481</name>
</gene>
<dbReference type="AlphaFoldDB" id="A0A8X6H844"/>
<reference evidence="1" key="1">
    <citation type="submission" date="2020-07" db="EMBL/GenBank/DDBJ databases">
        <title>Multicomponent nature underlies the extraordinary mechanical properties of spider dragline silk.</title>
        <authorList>
            <person name="Kono N."/>
            <person name="Nakamura H."/>
            <person name="Mori M."/>
            <person name="Yoshida Y."/>
            <person name="Ohtoshi R."/>
            <person name="Malay A.D."/>
            <person name="Moran D.A.P."/>
            <person name="Tomita M."/>
            <person name="Numata K."/>
            <person name="Arakawa K."/>
        </authorList>
    </citation>
    <scope>NUCLEOTIDE SEQUENCE</scope>
</reference>
<sequence>MCLLLNSMSHVVRASEHDVHPVQLHHTGHVPTVCRRGVHLESVSPARDVRRLHFRLLRHRDDDQDHRHGHHGEGLLHERLLEQTRLLYSFCWVSFHYLSYFAA</sequence>
<keyword evidence="2" id="KW-1185">Reference proteome</keyword>
<dbReference type="Proteomes" id="UP000887116">
    <property type="component" value="Unassembled WGS sequence"/>
</dbReference>
<organism evidence="1 2">
    <name type="scientific">Trichonephila clavata</name>
    <name type="common">Joro spider</name>
    <name type="synonym">Nephila clavata</name>
    <dbReference type="NCBI Taxonomy" id="2740835"/>
    <lineage>
        <taxon>Eukaryota</taxon>
        <taxon>Metazoa</taxon>
        <taxon>Ecdysozoa</taxon>
        <taxon>Arthropoda</taxon>
        <taxon>Chelicerata</taxon>
        <taxon>Arachnida</taxon>
        <taxon>Araneae</taxon>
        <taxon>Araneomorphae</taxon>
        <taxon>Entelegynae</taxon>
        <taxon>Araneoidea</taxon>
        <taxon>Nephilidae</taxon>
        <taxon>Trichonephila</taxon>
    </lineage>
</organism>
<evidence type="ECO:0000313" key="1">
    <source>
        <dbReference type="EMBL" id="GFR18494.1"/>
    </source>
</evidence>
<name>A0A8X6H844_TRICU</name>
<protein>
    <submittedName>
        <fullName evidence="1">Uncharacterized protein</fullName>
    </submittedName>
</protein>
<evidence type="ECO:0000313" key="2">
    <source>
        <dbReference type="Proteomes" id="UP000887116"/>
    </source>
</evidence>
<accession>A0A8X6H844</accession>